<sequence>MSQRSVTHATFALERLYPASPARVFNAFADPQAKALWFGGPDEWVKGERTFDFRVGGRETSSGGPVGGQMHAFNCLYQDIVPNERIIYTYDMALDGVRISVSLAIIEIRADGAGTRLVLTEHGAFLDGYDDPAGREHGTGWLLDKLGKSLQADAPAA</sequence>
<dbReference type="Gene3D" id="3.30.530.20">
    <property type="match status" value="1"/>
</dbReference>
<keyword evidence="4" id="KW-1185">Reference proteome</keyword>
<dbReference type="InterPro" id="IPR013538">
    <property type="entry name" value="ASHA1/2-like_C"/>
</dbReference>
<feature type="domain" description="Activator of Hsp90 ATPase homologue 1/2-like C-terminal" evidence="2">
    <location>
        <begin position="19"/>
        <end position="147"/>
    </location>
</feature>
<dbReference type="Proteomes" id="UP001237448">
    <property type="component" value="Unassembled WGS sequence"/>
</dbReference>
<dbReference type="SUPFAM" id="SSF55961">
    <property type="entry name" value="Bet v1-like"/>
    <property type="match status" value="1"/>
</dbReference>
<dbReference type="CDD" id="cd08900">
    <property type="entry name" value="SRPBCC_CalC_Aha1-like_7"/>
    <property type="match status" value="1"/>
</dbReference>
<gene>
    <name evidence="3" type="ORF">J3R73_002775</name>
</gene>
<dbReference type="RefSeq" id="WP_307427688.1">
    <property type="nucleotide sequence ID" value="NZ_JAUSVK010000001.1"/>
</dbReference>
<comment type="similarity">
    <text evidence="1">Belongs to the AHA1 family.</text>
</comment>
<accession>A0ABU0FEE5</accession>
<evidence type="ECO:0000313" key="3">
    <source>
        <dbReference type="EMBL" id="MDQ0392983.1"/>
    </source>
</evidence>
<name>A0ABU0FEE5_9HYPH</name>
<organism evidence="3 4">
    <name type="scientific">Labrys monachus</name>
    <dbReference type="NCBI Taxonomy" id="217067"/>
    <lineage>
        <taxon>Bacteria</taxon>
        <taxon>Pseudomonadati</taxon>
        <taxon>Pseudomonadota</taxon>
        <taxon>Alphaproteobacteria</taxon>
        <taxon>Hyphomicrobiales</taxon>
        <taxon>Xanthobacteraceae</taxon>
        <taxon>Labrys</taxon>
    </lineage>
</organism>
<evidence type="ECO:0000256" key="1">
    <source>
        <dbReference type="ARBA" id="ARBA00006817"/>
    </source>
</evidence>
<comment type="caution">
    <text evidence="3">The sequence shown here is derived from an EMBL/GenBank/DDBJ whole genome shotgun (WGS) entry which is preliminary data.</text>
</comment>
<evidence type="ECO:0000313" key="4">
    <source>
        <dbReference type="Proteomes" id="UP001237448"/>
    </source>
</evidence>
<reference evidence="3 4" key="1">
    <citation type="submission" date="2023-07" db="EMBL/GenBank/DDBJ databases">
        <title>Genomic Encyclopedia of Type Strains, Phase IV (KMG-IV): sequencing the most valuable type-strain genomes for metagenomic binning, comparative biology and taxonomic classification.</title>
        <authorList>
            <person name="Goeker M."/>
        </authorList>
    </citation>
    <scope>NUCLEOTIDE SEQUENCE [LARGE SCALE GENOMIC DNA]</scope>
    <source>
        <strain evidence="3 4">DSM 5896</strain>
    </source>
</reference>
<dbReference type="EMBL" id="JAUSVK010000001">
    <property type="protein sequence ID" value="MDQ0392983.1"/>
    <property type="molecule type" value="Genomic_DNA"/>
</dbReference>
<dbReference type="InterPro" id="IPR023393">
    <property type="entry name" value="START-like_dom_sf"/>
</dbReference>
<protein>
    <submittedName>
        <fullName evidence="3">Uncharacterized protein YndB with AHSA1/START domain</fullName>
    </submittedName>
</protein>
<dbReference type="Pfam" id="PF08327">
    <property type="entry name" value="AHSA1"/>
    <property type="match status" value="1"/>
</dbReference>
<proteinExistence type="inferred from homology"/>
<evidence type="ECO:0000259" key="2">
    <source>
        <dbReference type="Pfam" id="PF08327"/>
    </source>
</evidence>